<reference evidence="1" key="1">
    <citation type="journal article" date="2015" name="Nature">
        <title>Complex archaea that bridge the gap between prokaryotes and eukaryotes.</title>
        <authorList>
            <person name="Spang A."/>
            <person name="Saw J.H."/>
            <person name="Jorgensen S.L."/>
            <person name="Zaremba-Niedzwiedzka K."/>
            <person name="Martijn J."/>
            <person name="Lind A.E."/>
            <person name="van Eijk R."/>
            <person name="Schleper C."/>
            <person name="Guy L."/>
            <person name="Ettema T.J."/>
        </authorList>
    </citation>
    <scope>NUCLEOTIDE SEQUENCE</scope>
</reference>
<gene>
    <name evidence="1" type="ORF">LCGC14_2918260</name>
</gene>
<accession>A0A0F8YBH2</accession>
<sequence length="61" mass="6676">MTFTMSIESTNAAFEDEGAEEVTRILRHVADQIKDGYTVGPVLDSNGNSVGVWSFDDGEHE</sequence>
<dbReference type="EMBL" id="LAZR01057928">
    <property type="protein sequence ID" value="KKK71010.1"/>
    <property type="molecule type" value="Genomic_DNA"/>
</dbReference>
<comment type="caution">
    <text evidence="1">The sequence shown here is derived from an EMBL/GenBank/DDBJ whole genome shotgun (WGS) entry which is preliminary data.</text>
</comment>
<name>A0A0F8YBH2_9ZZZZ</name>
<dbReference type="AlphaFoldDB" id="A0A0F8YBH2"/>
<evidence type="ECO:0000313" key="1">
    <source>
        <dbReference type="EMBL" id="KKK71010.1"/>
    </source>
</evidence>
<organism evidence="1">
    <name type="scientific">marine sediment metagenome</name>
    <dbReference type="NCBI Taxonomy" id="412755"/>
    <lineage>
        <taxon>unclassified sequences</taxon>
        <taxon>metagenomes</taxon>
        <taxon>ecological metagenomes</taxon>
    </lineage>
</organism>
<protein>
    <submittedName>
        <fullName evidence="1">Uncharacterized protein</fullName>
    </submittedName>
</protein>
<proteinExistence type="predicted"/>